<dbReference type="HAMAP" id="MF_00376">
    <property type="entry name" value="Dephospho_CoA_kinase"/>
    <property type="match status" value="1"/>
</dbReference>
<comment type="pathway">
    <text evidence="5">Cofactor biosynthesis; coenzyme A biosynthesis; CoA from (R)-pantothenate: step 5/5.</text>
</comment>
<dbReference type="EMBL" id="BAABKE010000001">
    <property type="protein sequence ID" value="GAA5094308.1"/>
    <property type="molecule type" value="Genomic_DNA"/>
</dbReference>
<dbReference type="EC" id="2.7.1.24" evidence="5 6"/>
<dbReference type="SUPFAM" id="SSF52540">
    <property type="entry name" value="P-loop containing nucleoside triphosphate hydrolases"/>
    <property type="match status" value="1"/>
</dbReference>
<dbReference type="Pfam" id="PF01121">
    <property type="entry name" value="CoaE"/>
    <property type="match status" value="1"/>
</dbReference>
<comment type="similarity">
    <text evidence="1 5">Belongs to the CoaE family.</text>
</comment>
<evidence type="ECO:0000256" key="2">
    <source>
        <dbReference type="ARBA" id="ARBA00022741"/>
    </source>
</evidence>
<gene>
    <name evidence="5 7" type="primary">coaE</name>
    <name evidence="7" type="ORF">GCM10023338_02400</name>
</gene>
<dbReference type="PANTHER" id="PTHR10695:SF46">
    <property type="entry name" value="BIFUNCTIONAL COENZYME A SYNTHASE-RELATED"/>
    <property type="match status" value="1"/>
</dbReference>
<keyword evidence="5" id="KW-0963">Cytoplasm</keyword>
<dbReference type="RefSeq" id="WP_245831348.1">
    <property type="nucleotide sequence ID" value="NZ_BAABKE010000001.1"/>
</dbReference>
<reference evidence="8" key="1">
    <citation type="journal article" date="2019" name="Int. J. Syst. Evol. Microbiol.">
        <title>The Global Catalogue of Microorganisms (GCM) 10K type strain sequencing project: providing services to taxonomists for standard genome sequencing and annotation.</title>
        <authorList>
            <consortium name="The Broad Institute Genomics Platform"/>
            <consortium name="The Broad Institute Genome Sequencing Center for Infectious Disease"/>
            <person name="Wu L."/>
            <person name="Ma J."/>
        </authorList>
    </citation>
    <scope>NUCLEOTIDE SEQUENCE [LARGE SCALE GENOMIC DNA]</scope>
    <source>
        <strain evidence="8">JCM 18424</strain>
    </source>
</reference>
<evidence type="ECO:0000256" key="5">
    <source>
        <dbReference type="HAMAP-Rule" id="MF_00376"/>
    </source>
</evidence>
<comment type="function">
    <text evidence="5">Catalyzes the phosphorylation of the 3'-hydroxyl group of dephosphocoenzyme A to form coenzyme A.</text>
</comment>
<protein>
    <recommendedName>
        <fullName evidence="5 6">Dephospho-CoA kinase</fullName>
        <ecNumber evidence="5 6">2.7.1.24</ecNumber>
    </recommendedName>
    <alternativeName>
        <fullName evidence="5">Dephosphocoenzyme A kinase</fullName>
    </alternativeName>
</protein>
<feature type="binding site" evidence="5">
    <location>
        <begin position="12"/>
        <end position="17"/>
    </location>
    <ligand>
        <name>ATP</name>
        <dbReference type="ChEBI" id="CHEBI:30616"/>
    </ligand>
</feature>
<dbReference type="PANTHER" id="PTHR10695">
    <property type="entry name" value="DEPHOSPHO-COA KINASE-RELATED"/>
    <property type="match status" value="1"/>
</dbReference>
<keyword evidence="2 5" id="KW-0547">Nucleotide-binding</keyword>
<keyword evidence="3 5" id="KW-0067">ATP-binding</keyword>
<dbReference type="GO" id="GO:0016301">
    <property type="term" value="F:kinase activity"/>
    <property type="evidence" value="ECO:0007669"/>
    <property type="project" value="UniProtKB-KW"/>
</dbReference>
<dbReference type="PROSITE" id="PS51219">
    <property type="entry name" value="DPCK"/>
    <property type="match status" value="1"/>
</dbReference>
<proteinExistence type="inferred from homology"/>
<comment type="catalytic activity">
    <reaction evidence="5">
        <text>3'-dephospho-CoA + ATP = ADP + CoA + H(+)</text>
        <dbReference type="Rhea" id="RHEA:18245"/>
        <dbReference type="ChEBI" id="CHEBI:15378"/>
        <dbReference type="ChEBI" id="CHEBI:30616"/>
        <dbReference type="ChEBI" id="CHEBI:57287"/>
        <dbReference type="ChEBI" id="CHEBI:57328"/>
        <dbReference type="ChEBI" id="CHEBI:456216"/>
        <dbReference type="EC" id="2.7.1.24"/>
    </reaction>
</comment>
<dbReference type="Proteomes" id="UP001500631">
    <property type="component" value="Unassembled WGS sequence"/>
</dbReference>
<dbReference type="NCBIfam" id="TIGR00152">
    <property type="entry name" value="dephospho-CoA kinase"/>
    <property type="match status" value="1"/>
</dbReference>
<dbReference type="Gene3D" id="3.40.50.300">
    <property type="entry name" value="P-loop containing nucleotide triphosphate hydrolases"/>
    <property type="match status" value="1"/>
</dbReference>
<evidence type="ECO:0000313" key="7">
    <source>
        <dbReference type="EMBL" id="GAA5094308.1"/>
    </source>
</evidence>
<evidence type="ECO:0000256" key="1">
    <source>
        <dbReference type="ARBA" id="ARBA00009018"/>
    </source>
</evidence>
<accession>A0ABP9MBN1</accession>
<evidence type="ECO:0000313" key="8">
    <source>
        <dbReference type="Proteomes" id="UP001500631"/>
    </source>
</evidence>
<keyword evidence="8" id="KW-1185">Reference proteome</keyword>
<evidence type="ECO:0000256" key="4">
    <source>
        <dbReference type="ARBA" id="ARBA00022993"/>
    </source>
</evidence>
<dbReference type="CDD" id="cd02022">
    <property type="entry name" value="DPCK"/>
    <property type="match status" value="1"/>
</dbReference>
<dbReference type="InterPro" id="IPR001977">
    <property type="entry name" value="Depp_CoAkinase"/>
</dbReference>
<dbReference type="InterPro" id="IPR027417">
    <property type="entry name" value="P-loop_NTPase"/>
</dbReference>
<organism evidence="7 8">
    <name type="scientific">Wohlfahrtiimonas larvae</name>
    <dbReference type="NCBI Taxonomy" id="1157986"/>
    <lineage>
        <taxon>Bacteria</taxon>
        <taxon>Pseudomonadati</taxon>
        <taxon>Pseudomonadota</taxon>
        <taxon>Gammaproteobacteria</taxon>
        <taxon>Cardiobacteriales</taxon>
        <taxon>Ignatzschineriaceae</taxon>
        <taxon>Wohlfahrtiimonas</taxon>
    </lineage>
</organism>
<evidence type="ECO:0000256" key="6">
    <source>
        <dbReference type="NCBIfam" id="TIGR00152"/>
    </source>
</evidence>
<evidence type="ECO:0000256" key="3">
    <source>
        <dbReference type="ARBA" id="ARBA00022840"/>
    </source>
</evidence>
<keyword evidence="5" id="KW-0808">Transferase</keyword>
<keyword evidence="5 7" id="KW-0418">Kinase</keyword>
<keyword evidence="4 5" id="KW-0173">Coenzyme A biosynthesis</keyword>
<sequence length="203" mass="23194">MKNNIVLTGGIASGKTFVSDYLATLNAFVIDTDVIARSLLVLDQHRYSDIALKSVYECFGDEVFNDGAVDRKKLRNIIFSNSDARKQLENIMHPLIFKSVQEDLQKDCGLYNVISVPLLRFNSPYLSLAHKVLVVEVDQNIQLQRLMLRDNIDKQLAMRIIESQASNQERRNLANTIIINTNVLHTRNILKQLDKQYSLALFK</sequence>
<name>A0ABP9MBN1_9GAMM</name>
<comment type="subcellular location">
    <subcellularLocation>
        <location evidence="5">Cytoplasm</location>
    </subcellularLocation>
</comment>
<comment type="caution">
    <text evidence="7">The sequence shown here is derived from an EMBL/GenBank/DDBJ whole genome shotgun (WGS) entry which is preliminary data.</text>
</comment>